<organism evidence="2">
    <name type="scientific">Dactylella tenuis</name>
    <dbReference type="NCBI Taxonomy" id="383872"/>
    <lineage>
        <taxon>Eukaryota</taxon>
        <taxon>Fungi</taxon>
        <taxon>Dikarya</taxon>
        <taxon>Ascomycota</taxon>
        <taxon>Pezizomycotina</taxon>
        <taxon>Orbiliomycetes</taxon>
        <taxon>Orbiliales</taxon>
        <taxon>Orbiliaceae</taxon>
        <taxon>Dactylella</taxon>
    </lineage>
</organism>
<dbReference type="RefSeq" id="YP_009663668.1">
    <property type="nucleotide sequence ID" value="NC_042947.1"/>
</dbReference>
<dbReference type="GO" id="GO:0005739">
    <property type="term" value="C:mitochondrion"/>
    <property type="evidence" value="ECO:0007669"/>
    <property type="project" value="UniProtKB-ARBA"/>
</dbReference>
<protein>
    <recommendedName>
        <fullName evidence="1">Homing endonuclease LAGLIDADG domain-containing protein</fullName>
    </recommendedName>
</protein>
<dbReference type="FunFam" id="3.10.28.10:FF:000010">
    <property type="entry name" value="LAGLIDADG homing endonuclease I-LtrII"/>
    <property type="match status" value="1"/>
</dbReference>
<sequence length="146" mass="16652">MEKPTVLVSEIPDSNWLVGFVEAEGCFFISIYKSAASKLGYGVRLELIITQHTRDHQLIKILNKHLGCGYITTYKDKTWLQLTVAKFSDIYNIIIPLFNKFSLQGTKNLDFLDFVKAAELMKMKLHLTGEGLEKIRIIKAGMNRGR</sequence>
<gene>
    <name evidence="2" type="primary">orf146</name>
</gene>
<dbReference type="PANTHER" id="PTHR36181">
    <property type="entry name" value="INTRON-ENCODED ENDONUCLEASE AI3-RELATED"/>
    <property type="match status" value="1"/>
</dbReference>
<feature type="domain" description="Homing endonuclease LAGLIDADG" evidence="1">
    <location>
        <begin position="17"/>
        <end position="117"/>
    </location>
</feature>
<dbReference type="InterPro" id="IPR004860">
    <property type="entry name" value="LAGLIDADG_dom"/>
</dbReference>
<geneLocation type="mitochondrion" evidence="2"/>
<evidence type="ECO:0000259" key="1">
    <source>
        <dbReference type="Pfam" id="PF00961"/>
    </source>
</evidence>
<reference evidence="2" key="1">
    <citation type="submission" date="2019-04" db="EMBL/GenBank/DDBJ databases">
        <authorList>
            <person name="Yu Z."/>
            <person name="Deng C."/>
        </authorList>
    </citation>
    <scope>NUCLEOTIDE SEQUENCE</scope>
</reference>
<dbReference type="Pfam" id="PF00961">
    <property type="entry name" value="LAGLIDADG_1"/>
    <property type="match status" value="1"/>
</dbReference>
<dbReference type="InterPro" id="IPR027434">
    <property type="entry name" value="Homing_endonucl"/>
</dbReference>
<keyword evidence="2" id="KW-0496">Mitochondrion</keyword>
<proteinExistence type="predicted"/>
<dbReference type="Gene3D" id="3.10.28.10">
    <property type="entry name" value="Homing endonucleases"/>
    <property type="match status" value="1"/>
</dbReference>
<dbReference type="GO" id="GO:0004519">
    <property type="term" value="F:endonuclease activity"/>
    <property type="evidence" value="ECO:0007669"/>
    <property type="project" value="InterPro"/>
</dbReference>
<accession>A0A4Y5MZK0</accession>
<dbReference type="EMBL" id="MK820634">
    <property type="protein sequence ID" value="QCW06806.1"/>
    <property type="molecule type" value="Genomic_DNA"/>
</dbReference>
<dbReference type="AlphaFoldDB" id="A0A4Y5MZK0"/>
<dbReference type="PANTHER" id="PTHR36181:SF4">
    <property type="entry name" value="LAGLIDADG ENDONUCLEASE"/>
    <property type="match status" value="1"/>
</dbReference>
<evidence type="ECO:0000313" key="2">
    <source>
        <dbReference type="EMBL" id="QCW06806.1"/>
    </source>
</evidence>
<name>A0A4Y5MZK0_9PEZI</name>
<dbReference type="GeneID" id="40512555"/>
<dbReference type="SUPFAM" id="SSF55608">
    <property type="entry name" value="Homing endonucleases"/>
    <property type="match status" value="1"/>
</dbReference>
<dbReference type="InterPro" id="IPR051289">
    <property type="entry name" value="LAGLIDADG_Endonuclease"/>
</dbReference>